<dbReference type="InterPro" id="IPR022742">
    <property type="entry name" value="Hydrolase_4"/>
</dbReference>
<accession>A0A0R1IYP7</accession>
<dbReference type="GO" id="GO:0016787">
    <property type="term" value="F:hydrolase activity"/>
    <property type="evidence" value="ECO:0007669"/>
    <property type="project" value="UniProtKB-KW"/>
</dbReference>
<dbReference type="InterPro" id="IPR050266">
    <property type="entry name" value="AB_hydrolase_sf"/>
</dbReference>
<dbReference type="PANTHER" id="PTHR43798">
    <property type="entry name" value="MONOACYLGLYCEROL LIPASE"/>
    <property type="match status" value="1"/>
</dbReference>
<evidence type="ECO:0000259" key="1">
    <source>
        <dbReference type="Pfam" id="PF12146"/>
    </source>
</evidence>
<comment type="caution">
    <text evidence="2">The sequence shown here is derived from an EMBL/GenBank/DDBJ whole genome shotgun (WGS) entry which is preliminary data.</text>
</comment>
<dbReference type="PATRIC" id="fig|1423811.3.peg.723"/>
<dbReference type="OrthoDB" id="9805423at2"/>
<dbReference type="Proteomes" id="UP000050929">
    <property type="component" value="Unassembled WGS sequence"/>
</dbReference>
<dbReference type="Pfam" id="PF12146">
    <property type="entry name" value="Hydrolase_4"/>
    <property type="match status" value="1"/>
</dbReference>
<dbReference type="PRINTS" id="PR00111">
    <property type="entry name" value="ABHYDROLASE"/>
</dbReference>
<organism evidence="2 3">
    <name type="scientific">Companilactobacillus tucceti DSM 20183</name>
    <dbReference type="NCBI Taxonomy" id="1423811"/>
    <lineage>
        <taxon>Bacteria</taxon>
        <taxon>Bacillati</taxon>
        <taxon>Bacillota</taxon>
        <taxon>Bacilli</taxon>
        <taxon>Lactobacillales</taxon>
        <taxon>Lactobacillaceae</taxon>
        <taxon>Companilactobacillus</taxon>
    </lineage>
</organism>
<evidence type="ECO:0000313" key="3">
    <source>
        <dbReference type="Proteomes" id="UP000050929"/>
    </source>
</evidence>
<keyword evidence="2" id="KW-0378">Hydrolase</keyword>
<proteinExistence type="predicted"/>
<dbReference type="STRING" id="1423811.FC72_GL000713"/>
<dbReference type="SUPFAM" id="SSF53474">
    <property type="entry name" value="alpha/beta-Hydrolases"/>
    <property type="match status" value="1"/>
</dbReference>
<gene>
    <name evidence="2" type="ORF">FC72_GL000713</name>
</gene>
<dbReference type="AlphaFoldDB" id="A0A0R1IYP7"/>
<reference evidence="2 3" key="1">
    <citation type="journal article" date="2015" name="Genome Announc.">
        <title>Expanding the biotechnology potential of lactobacilli through comparative genomics of 213 strains and associated genera.</title>
        <authorList>
            <person name="Sun Z."/>
            <person name="Harris H.M."/>
            <person name="McCann A."/>
            <person name="Guo C."/>
            <person name="Argimon S."/>
            <person name="Zhang W."/>
            <person name="Yang X."/>
            <person name="Jeffery I.B."/>
            <person name="Cooney J.C."/>
            <person name="Kagawa T.F."/>
            <person name="Liu W."/>
            <person name="Song Y."/>
            <person name="Salvetti E."/>
            <person name="Wrobel A."/>
            <person name="Rasinkangas P."/>
            <person name="Parkhill J."/>
            <person name="Rea M.C."/>
            <person name="O'Sullivan O."/>
            <person name="Ritari J."/>
            <person name="Douillard F.P."/>
            <person name="Paul Ross R."/>
            <person name="Yang R."/>
            <person name="Briner A.E."/>
            <person name="Felis G.E."/>
            <person name="de Vos W.M."/>
            <person name="Barrangou R."/>
            <person name="Klaenhammer T.R."/>
            <person name="Caufield P.W."/>
            <person name="Cui Y."/>
            <person name="Zhang H."/>
            <person name="O'Toole P.W."/>
        </authorList>
    </citation>
    <scope>NUCLEOTIDE SEQUENCE [LARGE SCALE GENOMIC DNA]</scope>
    <source>
        <strain evidence="2 3">DSM 20183</strain>
    </source>
</reference>
<protein>
    <submittedName>
        <fullName evidence="2">Alpha beta superfamily hydrolase</fullName>
    </submittedName>
</protein>
<dbReference type="RefSeq" id="WP_057766481.1">
    <property type="nucleotide sequence ID" value="NZ_AZDG01000017.1"/>
</dbReference>
<dbReference type="InterPro" id="IPR000073">
    <property type="entry name" value="AB_hydrolase_1"/>
</dbReference>
<sequence length="270" mass="31096">MKIAINNTKLSYETVGDGYPVYFFHGMSQDSTSMKENYEPLMSDGIKRIYLDLPGMGESQDISLVNNSDDVLNLVIDFIQQITGDQKISICGHSYGGYICLGLLKKIEYKINSVFITCPVIHADKENRDVSVHKNIIQEKLNIEDSYYQKFLDTNVLINQKAWDNYQRTILPGLKKYNIEFWNEIKTSHHYSFSFEDELTADLADSKVKTTLLLGKNDQVVGYKDQLALLDPDNEIEIYILNDAGHNLFTDRTKEWQDSFKKFSKSIKKN</sequence>
<keyword evidence="3" id="KW-1185">Reference proteome</keyword>
<dbReference type="InterPro" id="IPR029058">
    <property type="entry name" value="AB_hydrolase_fold"/>
</dbReference>
<dbReference type="PANTHER" id="PTHR43798:SF6">
    <property type="entry name" value="HYDROLASE, PUTATIVE (AFU_ORTHOLOGUE AFUA_4G13070)-RELATED"/>
    <property type="match status" value="1"/>
</dbReference>
<name>A0A0R1IYP7_9LACO</name>
<dbReference type="EMBL" id="AZDG01000017">
    <property type="protein sequence ID" value="KRK64044.1"/>
    <property type="molecule type" value="Genomic_DNA"/>
</dbReference>
<dbReference type="Gene3D" id="3.40.50.1820">
    <property type="entry name" value="alpha/beta hydrolase"/>
    <property type="match status" value="1"/>
</dbReference>
<evidence type="ECO:0000313" key="2">
    <source>
        <dbReference type="EMBL" id="KRK64044.1"/>
    </source>
</evidence>
<feature type="domain" description="Serine aminopeptidase S33" evidence="1">
    <location>
        <begin position="21"/>
        <end position="252"/>
    </location>
</feature>